<comment type="caution">
    <text evidence="6">Lacks conserved residue(s) required for the propagation of feature annotation.</text>
</comment>
<dbReference type="EC" id="2.5.1.16" evidence="3"/>
<dbReference type="Gene3D" id="2.30.140.10">
    <property type="entry name" value="Spermidine synthase, tetramerisation domain"/>
    <property type="match status" value="1"/>
</dbReference>
<evidence type="ECO:0000256" key="1">
    <source>
        <dbReference type="ARBA" id="ARBA00005123"/>
    </source>
</evidence>
<dbReference type="Proteomes" id="UP000236161">
    <property type="component" value="Unassembled WGS sequence"/>
</dbReference>
<evidence type="ECO:0000256" key="3">
    <source>
        <dbReference type="ARBA" id="ARBA00012455"/>
    </source>
</evidence>
<name>A0A2H9ZXI7_9ASPA</name>
<dbReference type="OrthoDB" id="38125at2759"/>
<sequence length="121" mass="13777">MEYEGCDHCTSVAAVEEGKEAEGISVVIPEWFSEISPMWPGEAHSLKVEKVLFHKKSKYQNVLVFQVINIWEVLVFDGVIQVTERDECAYQEMITYLPLCSVQNPKKTVACCEICSHVELH</sequence>
<evidence type="ECO:0000313" key="8">
    <source>
        <dbReference type="EMBL" id="PKA47987.1"/>
    </source>
</evidence>
<keyword evidence="4 6" id="KW-0808">Transferase</keyword>
<dbReference type="Pfam" id="PF17284">
    <property type="entry name" value="Spermine_synt_N"/>
    <property type="match status" value="1"/>
</dbReference>
<proteinExistence type="inferred from homology"/>
<dbReference type="PANTHER" id="PTHR11558">
    <property type="entry name" value="SPERMIDINE/SPERMINE SYNTHASE"/>
    <property type="match status" value="1"/>
</dbReference>
<dbReference type="GO" id="GO:0005829">
    <property type="term" value="C:cytosol"/>
    <property type="evidence" value="ECO:0007669"/>
    <property type="project" value="TreeGrafter"/>
</dbReference>
<protein>
    <recommendedName>
        <fullName evidence="3">spermidine synthase</fullName>
        <ecNumber evidence="3">2.5.1.16</ecNumber>
    </recommendedName>
</protein>
<reference evidence="8 9" key="1">
    <citation type="journal article" date="2017" name="Nature">
        <title>The Apostasia genome and the evolution of orchids.</title>
        <authorList>
            <person name="Zhang G.Q."/>
            <person name="Liu K.W."/>
            <person name="Li Z."/>
            <person name="Lohaus R."/>
            <person name="Hsiao Y.Y."/>
            <person name="Niu S.C."/>
            <person name="Wang J.Y."/>
            <person name="Lin Y.C."/>
            <person name="Xu Q."/>
            <person name="Chen L.J."/>
            <person name="Yoshida K."/>
            <person name="Fujiwara S."/>
            <person name="Wang Z.W."/>
            <person name="Zhang Y.Q."/>
            <person name="Mitsuda N."/>
            <person name="Wang M."/>
            <person name="Liu G.H."/>
            <person name="Pecoraro L."/>
            <person name="Huang H.X."/>
            <person name="Xiao X.J."/>
            <person name="Lin M."/>
            <person name="Wu X.Y."/>
            <person name="Wu W.L."/>
            <person name="Chen Y.Y."/>
            <person name="Chang S.B."/>
            <person name="Sakamoto S."/>
            <person name="Ohme-Takagi M."/>
            <person name="Yagi M."/>
            <person name="Zeng S.J."/>
            <person name="Shen C.Y."/>
            <person name="Yeh C.M."/>
            <person name="Luo Y.B."/>
            <person name="Tsai W.C."/>
            <person name="Van de Peer Y."/>
            <person name="Liu Z.J."/>
        </authorList>
    </citation>
    <scope>NUCLEOTIDE SEQUENCE [LARGE SCALE GENOMIC DNA]</scope>
    <source>
        <strain evidence="9">cv. Shenzhen</strain>
        <tissue evidence="8">Stem</tissue>
    </source>
</reference>
<keyword evidence="9" id="KW-1185">Reference proteome</keyword>
<dbReference type="InterPro" id="IPR035246">
    <property type="entry name" value="Spermidine_synt_N"/>
</dbReference>
<dbReference type="InterPro" id="IPR037163">
    <property type="entry name" value="Spermidine_synt_N_sf"/>
</dbReference>
<dbReference type="GO" id="GO:0004766">
    <property type="term" value="F:spermidine synthase activity"/>
    <property type="evidence" value="ECO:0007669"/>
    <property type="project" value="UniProtKB-EC"/>
</dbReference>
<dbReference type="PANTHER" id="PTHR11558:SF11">
    <property type="entry name" value="SPERMIDINE SYNTHASE"/>
    <property type="match status" value="1"/>
</dbReference>
<dbReference type="SUPFAM" id="SSF53335">
    <property type="entry name" value="S-adenosyl-L-methionine-dependent methyltransferases"/>
    <property type="match status" value="1"/>
</dbReference>
<feature type="domain" description="PABS" evidence="7">
    <location>
        <begin position="29"/>
        <end position="121"/>
    </location>
</feature>
<dbReference type="GO" id="GO:0008295">
    <property type="term" value="P:spermidine biosynthetic process"/>
    <property type="evidence" value="ECO:0007669"/>
    <property type="project" value="TreeGrafter"/>
</dbReference>
<comment type="catalytic activity">
    <reaction evidence="5">
        <text>S-adenosyl 3-(methylsulfanyl)propylamine + putrescine = S-methyl-5'-thioadenosine + spermidine + H(+)</text>
        <dbReference type="Rhea" id="RHEA:12721"/>
        <dbReference type="ChEBI" id="CHEBI:15378"/>
        <dbReference type="ChEBI" id="CHEBI:17509"/>
        <dbReference type="ChEBI" id="CHEBI:57443"/>
        <dbReference type="ChEBI" id="CHEBI:57834"/>
        <dbReference type="ChEBI" id="CHEBI:326268"/>
        <dbReference type="EC" id="2.5.1.16"/>
    </reaction>
</comment>
<organism evidence="8 9">
    <name type="scientific">Apostasia shenzhenica</name>
    <dbReference type="NCBI Taxonomy" id="1088818"/>
    <lineage>
        <taxon>Eukaryota</taxon>
        <taxon>Viridiplantae</taxon>
        <taxon>Streptophyta</taxon>
        <taxon>Embryophyta</taxon>
        <taxon>Tracheophyta</taxon>
        <taxon>Spermatophyta</taxon>
        <taxon>Magnoliopsida</taxon>
        <taxon>Liliopsida</taxon>
        <taxon>Asparagales</taxon>
        <taxon>Orchidaceae</taxon>
        <taxon>Apostasioideae</taxon>
        <taxon>Apostasia</taxon>
    </lineage>
</organism>
<accession>A0A2H9ZXI7</accession>
<evidence type="ECO:0000313" key="9">
    <source>
        <dbReference type="Proteomes" id="UP000236161"/>
    </source>
</evidence>
<evidence type="ECO:0000256" key="4">
    <source>
        <dbReference type="ARBA" id="ARBA00022679"/>
    </source>
</evidence>
<comment type="pathway">
    <text evidence="1">Amine and polyamine biosynthesis; spermidine biosynthesis; spermidine from putrescine: step 1/1.</text>
</comment>
<dbReference type="InterPro" id="IPR001045">
    <property type="entry name" value="Spermi_synthase"/>
</dbReference>
<evidence type="ECO:0000256" key="6">
    <source>
        <dbReference type="PROSITE-ProRule" id="PRU00354"/>
    </source>
</evidence>
<dbReference type="InterPro" id="IPR030374">
    <property type="entry name" value="PABS"/>
</dbReference>
<dbReference type="PROSITE" id="PS51006">
    <property type="entry name" value="PABS_2"/>
    <property type="match status" value="1"/>
</dbReference>
<evidence type="ECO:0000256" key="5">
    <source>
        <dbReference type="ARBA" id="ARBA00049307"/>
    </source>
</evidence>
<evidence type="ECO:0000259" key="7">
    <source>
        <dbReference type="PROSITE" id="PS51006"/>
    </source>
</evidence>
<dbReference type="AlphaFoldDB" id="A0A2H9ZXI7"/>
<dbReference type="EMBL" id="KZ453008">
    <property type="protein sequence ID" value="PKA47987.1"/>
    <property type="molecule type" value="Genomic_DNA"/>
</dbReference>
<dbReference type="STRING" id="1088818.A0A2H9ZXI7"/>
<gene>
    <name evidence="8" type="primary">SPDSYN1</name>
    <name evidence="8" type="ORF">AXF42_Ash016334</name>
</gene>
<comment type="similarity">
    <text evidence="2">Belongs to the spermidine/spermine synthase family.</text>
</comment>
<keyword evidence="6" id="KW-0620">Polyamine biosynthesis</keyword>
<dbReference type="InterPro" id="IPR029063">
    <property type="entry name" value="SAM-dependent_MTases_sf"/>
</dbReference>
<evidence type="ECO:0000256" key="2">
    <source>
        <dbReference type="ARBA" id="ARBA00007867"/>
    </source>
</evidence>